<accession>A0A5B8UTT9</accession>
<feature type="transmembrane region" description="Helical" evidence="1">
    <location>
        <begin position="84"/>
        <end position="105"/>
    </location>
</feature>
<feature type="transmembrane region" description="Helical" evidence="1">
    <location>
        <begin position="281"/>
        <end position="304"/>
    </location>
</feature>
<dbReference type="SUPFAM" id="SSF81442">
    <property type="entry name" value="Cytochrome c oxidase subunit I-like"/>
    <property type="match status" value="1"/>
</dbReference>
<gene>
    <name evidence="2" type="ORF">FRZ54_07125</name>
</gene>
<feature type="transmembrane region" description="Helical" evidence="1">
    <location>
        <begin position="248"/>
        <end position="269"/>
    </location>
</feature>
<feature type="transmembrane region" description="Helical" evidence="1">
    <location>
        <begin position="111"/>
        <end position="135"/>
    </location>
</feature>
<name>A0A5B8UTT9_9SPHI</name>
<dbReference type="EMBL" id="CP042436">
    <property type="protein sequence ID" value="QEC62363.1"/>
    <property type="molecule type" value="Genomic_DNA"/>
</dbReference>
<dbReference type="OrthoDB" id="5245199at2"/>
<feature type="transmembrane region" description="Helical" evidence="1">
    <location>
        <begin position="147"/>
        <end position="174"/>
    </location>
</feature>
<dbReference type="AlphaFoldDB" id="A0A5B8UTT9"/>
<dbReference type="KEGG" id="mgin:FRZ54_07125"/>
<dbReference type="Gene3D" id="1.20.210.10">
    <property type="entry name" value="Cytochrome c oxidase-like, subunit I domain"/>
    <property type="match status" value="1"/>
</dbReference>
<evidence type="ECO:0000313" key="2">
    <source>
        <dbReference type="EMBL" id="QEC62363.1"/>
    </source>
</evidence>
<dbReference type="RefSeq" id="WP_147030940.1">
    <property type="nucleotide sequence ID" value="NZ_CP042436.1"/>
</dbReference>
<feature type="transmembrane region" description="Helical" evidence="1">
    <location>
        <begin position="398"/>
        <end position="419"/>
    </location>
</feature>
<keyword evidence="1" id="KW-0472">Membrane</keyword>
<dbReference type="Proteomes" id="UP000321479">
    <property type="component" value="Chromosome"/>
</dbReference>
<keyword evidence="1" id="KW-1133">Transmembrane helix</keyword>
<organism evidence="2 3">
    <name type="scientific">Mucilaginibacter ginsenosidivorans</name>
    <dbReference type="NCBI Taxonomy" id="398053"/>
    <lineage>
        <taxon>Bacteria</taxon>
        <taxon>Pseudomonadati</taxon>
        <taxon>Bacteroidota</taxon>
        <taxon>Sphingobacteriia</taxon>
        <taxon>Sphingobacteriales</taxon>
        <taxon>Sphingobacteriaceae</taxon>
        <taxon>Mucilaginibacter</taxon>
    </lineage>
</organism>
<protein>
    <submittedName>
        <fullName evidence="2">Cytochrome C oxidase subunit I</fullName>
    </submittedName>
</protein>
<evidence type="ECO:0000256" key="1">
    <source>
        <dbReference type="SAM" id="Phobius"/>
    </source>
</evidence>
<reference evidence="2 3" key="1">
    <citation type="journal article" date="2017" name="Curr. Microbiol.">
        <title>Mucilaginibacter ginsenosidivorans sp. nov., Isolated from Soil of Ginseng Field.</title>
        <authorList>
            <person name="Kim M.M."/>
            <person name="Siddiqi M.Z."/>
            <person name="Im W.T."/>
        </authorList>
    </citation>
    <scope>NUCLEOTIDE SEQUENCE [LARGE SCALE GENOMIC DNA]</scope>
    <source>
        <strain evidence="2 3">Gsoil 3017</strain>
    </source>
</reference>
<feature type="transmembrane region" description="Helical" evidence="1">
    <location>
        <begin position="186"/>
        <end position="210"/>
    </location>
</feature>
<keyword evidence="3" id="KW-1185">Reference proteome</keyword>
<sequence length="428" mass="48450">MSGIKQNPGLYKIVVTHYVVAAICFLVLSVMMLFSVKAFTGHYFHPQILAITHMAALGWGTMIILGASYQLIPVVLETDLYSEKLAWISFALFLPGLIALVYSFWVFVPGIHMQCGAILLLLAVLLFTVNVYLTAKKKKQETIQEDFIFSACICLCLTVALGAALVFNFTLAIFPQDQLHFLKLHAHMGLIGWFLLMLIGVSSKLVPMFLVSSYQSTKLLTYSYYLIVGALLYFLVDSYLFGLSLRTYLIFTIGGAGIACYFIFLLKCLRSRLRKHIDLPMLNSFLSFILLKIATLTVPFIIYFHLKNNPVTIRFSMIYGEFMLMGWITALILGQTFKTMPFIVWVKRYEHLTGKFKTPMPADLFADNLLKAQTVSYLIFCLTFMPGCYLLFLPLIYVGIAALMVTAMLYLSNIFIVLFHKTVTYGKL</sequence>
<keyword evidence="1" id="KW-0812">Transmembrane</keyword>
<dbReference type="InterPro" id="IPR036927">
    <property type="entry name" value="Cyt_c_oxase-like_su1_sf"/>
</dbReference>
<feature type="transmembrane region" description="Helical" evidence="1">
    <location>
        <begin position="222"/>
        <end position="242"/>
    </location>
</feature>
<proteinExistence type="predicted"/>
<feature type="transmembrane region" description="Helical" evidence="1">
    <location>
        <begin position="324"/>
        <end position="346"/>
    </location>
</feature>
<feature type="transmembrane region" description="Helical" evidence="1">
    <location>
        <begin position="12"/>
        <end position="36"/>
    </location>
</feature>
<feature type="transmembrane region" description="Helical" evidence="1">
    <location>
        <begin position="374"/>
        <end position="392"/>
    </location>
</feature>
<evidence type="ECO:0000313" key="3">
    <source>
        <dbReference type="Proteomes" id="UP000321479"/>
    </source>
</evidence>
<feature type="transmembrane region" description="Helical" evidence="1">
    <location>
        <begin position="48"/>
        <end position="72"/>
    </location>
</feature>